<evidence type="ECO:0000313" key="1">
    <source>
        <dbReference type="EMBL" id="OQB42376.1"/>
    </source>
</evidence>
<reference evidence="1" key="1">
    <citation type="submission" date="2017-02" db="EMBL/GenBank/DDBJ databases">
        <title>Delving into the versatile metabolic prowess of the omnipresent phylum Bacteroidetes.</title>
        <authorList>
            <person name="Nobu M.K."/>
            <person name="Mei R."/>
            <person name="Narihiro T."/>
            <person name="Kuroda K."/>
            <person name="Liu W.-T."/>
        </authorList>
    </citation>
    <scope>NUCLEOTIDE SEQUENCE</scope>
    <source>
        <strain evidence="1">ADurb.Bin160</strain>
    </source>
</reference>
<name>A0A1V5ZQP5_9BACT</name>
<proteinExistence type="predicted"/>
<dbReference type="Proteomes" id="UP000485621">
    <property type="component" value="Unassembled WGS sequence"/>
</dbReference>
<protein>
    <submittedName>
        <fullName evidence="1">Uncharacterized protein</fullName>
    </submittedName>
</protein>
<organism evidence="1">
    <name type="scientific">candidate division CPR1 bacterium ADurb.Bin160</name>
    <dbReference type="NCBI Taxonomy" id="1852826"/>
    <lineage>
        <taxon>Bacteria</taxon>
        <taxon>candidate division CPR1</taxon>
    </lineage>
</organism>
<accession>A0A1V5ZQP5</accession>
<comment type="caution">
    <text evidence="1">The sequence shown here is derived from an EMBL/GenBank/DDBJ whole genome shotgun (WGS) entry which is preliminary data.</text>
</comment>
<sequence length="59" mass="6964">MDPFHFLDLSVIENKEIIPNEYSIKYLNDKYTREIDISGVTFMTGKTLADRADQFIKDY</sequence>
<dbReference type="EMBL" id="MWDB01000003">
    <property type="protein sequence ID" value="OQB42376.1"/>
    <property type="molecule type" value="Genomic_DNA"/>
</dbReference>
<dbReference type="AlphaFoldDB" id="A0A1V5ZQP5"/>
<gene>
    <name evidence="1" type="ORF">BWY04_00255</name>
</gene>